<dbReference type="Pfam" id="PF01724">
    <property type="entry name" value="DUF29"/>
    <property type="match status" value="1"/>
</dbReference>
<dbReference type="PANTHER" id="PTHR34235">
    <property type="entry name" value="SLR1203 PROTEIN-RELATED"/>
    <property type="match status" value="1"/>
</dbReference>
<dbReference type="AlphaFoldDB" id="A0A975BV34"/>
<keyword evidence="2" id="KW-1185">Reference proteome</keyword>
<evidence type="ECO:0000313" key="1">
    <source>
        <dbReference type="EMBL" id="QTA91833.1"/>
    </source>
</evidence>
<sequence length="143" mass="16660">MEELFELRTHIEEGRYADALVLLGEMEEMSREDKINKIESFLDVLLIHLIKKHAEKRTTRSWEASVHNALRQIEKTNKRRKAGGYYLTEDELKESVEESYQASLKYASLEAFGGAFDETELARKVDESQIKKKALELILKKQN</sequence>
<protein>
    <submittedName>
        <fullName evidence="1">DUF29</fullName>
    </submittedName>
</protein>
<organism evidence="1 2">
    <name type="scientific">Desulfonema magnum</name>
    <dbReference type="NCBI Taxonomy" id="45655"/>
    <lineage>
        <taxon>Bacteria</taxon>
        <taxon>Pseudomonadati</taxon>
        <taxon>Thermodesulfobacteriota</taxon>
        <taxon>Desulfobacteria</taxon>
        <taxon>Desulfobacterales</taxon>
        <taxon>Desulfococcaceae</taxon>
        <taxon>Desulfonema</taxon>
    </lineage>
</organism>
<dbReference type="PANTHER" id="PTHR34235:SF1">
    <property type="entry name" value="SLR0416 PROTEIN"/>
    <property type="match status" value="1"/>
</dbReference>
<reference evidence="1" key="1">
    <citation type="journal article" date="2021" name="Microb. Physiol.">
        <title>Proteogenomic Insights into the Physiology of Marine, Sulfate-Reducing, Filamentous Desulfonema limicola and Desulfonema magnum.</title>
        <authorList>
            <person name="Schnaars V."/>
            <person name="Wohlbrand L."/>
            <person name="Scheve S."/>
            <person name="Hinrichs C."/>
            <person name="Reinhardt R."/>
            <person name="Rabus R."/>
        </authorList>
    </citation>
    <scope>NUCLEOTIDE SEQUENCE</scope>
    <source>
        <strain evidence="1">4be13</strain>
    </source>
</reference>
<dbReference type="Gene3D" id="1.20.1220.20">
    <property type="entry name" value="Uncharcterised protein PF01724"/>
    <property type="match status" value="1"/>
</dbReference>
<name>A0A975BV34_9BACT</name>
<accession>A0A975BV34</accession>
<gene>
    <name evidence="1" type="ORF">dnm_079070</name>
</gene>
<dbReference type="Proteomes" id="UP000663722">
    <property type="component" value="Chromosome"/>
</dbReference>
<dbReference type="EMBL" id="CP061800">
    <property type="protein sequence ID" value="QTA91833.1"/>
    <property type="molecule type" value="Genomic_DNA"/>
</dbReference>
<evidence type="ECO:0000313" key="2">
    <source>
        <dbReference type="Proteomes" id="UP000663722"/>
    </source>
</evidence>
<proteinExistence type="predicted"/>
<dbReference type="RefSeq" id="WP_207679442.1">
    <property type="nucleotide sequence ID" value="NZ_CP061800.1"/>
</dbReference>
<dbReference type="InterPro" id="IPR002636">
    <property type="entry name" value="DUF29"/>
</dbReference>
<dbReference type="KEGG" id="dmm:dnm_079070"/>